<comment type="caution">
    <text evidence="5">The sequence shown here is derived from an EMBL/GenBank/DDBJ whole genome shotgun (WGS) entry which is preliminary data.</text>
</comment>
<evidence type="ECO:0000313" key="6">
    <source>
        <dbReference type="Proteomes" id="UP000625804"/>
    </source>
</evidence>
<name>A0A8J8GCZ6_9BACI</name>
<dbReference type="Pfam" id="PF00395">
    <property type="entry name" value="SLH"/>
    <property type="match status" value="1"/>
</dbReference>
<reference evidence="5" key="1">
    <citation type="submission" date="2020-06" db="EMBL/GenBank/DDBJ databases">
        <title>A novel thermopfilic bacterium from Erzurum, Turkey.</title>
        <authorList>
            <person name="Adiguzel A."/>
            <person name="Ay H."/>
            <person name="Baltaci M.O."/>
        </authorList>
    </citation>
    <scope>NUCLEOTIDE SEQUENCE</scope>
    <source>
        <strain evidence="5">P2</strain>
    </source>
</reference>
<evidence type="ECO:0000256" key="1">
    <source>
        <dbReference type="ARBA" id="ARBA00022729"/>
    </source>
</evidence>
<dbReference type="PROSITE" id="PS51272">
    <property type="entry name" value="SLH"/>
    <property type="match status" value="2"/>
</dbReference>
<organism evidence="5 6">
    <name type="scientific">Calidifontibacillus erzurumensis</name>
    <dbReference type="NCBI Taxonomy" id="2741433"/>
    <lineage>
        <taxon>Bacteria</taxon>
        <taxon>Bacillati</taxon>
        <taxon>Bacillota</taxon>
        <taxon>Bacilli</taxon>
        <taxon>Bacillales</taxon>
        <taxon>Bacillaceae</taxon>
        <taxon>Calidifontibacillus/Schinkia group</taxon>
        <taxon>Calidifontibacillus</taxon>
    </lineage>
</organism>
<keyword evidence="6" id="KW-1185">Reference proteome</keyword>
<gene>
    <name evidence="5" type="ORF">HR057_07665</name>
</gene>
<protein>
    <submittedName>
        <fullName evidence="5">S-layer homology domain-containing protein</fullName>
    </submittedName>
</protein>
<feature type="domain" description="SLH" evidence="4">
    <location>
        <begin position="461"/>
        <end position="519"/>
    </location>
</feature>
<feature type="domain" description="SLH" evidence="4">
    <location>
        <begin position="367"/>
        <end position="438"/>
    </location>
</feature>
<feature type="compositionally biased region" description="Low complexity" evidence="2">
    <location>
        <begin position="431"/>
        <end position="442"/>
    </location>
</feature>
<evidence type="ECO:0000313" key="5">
    <source>
        <dbReference type="EMBL" id="NSL51645.1"/>
    </source>
</evidence>
<feature type="chain" id="PRO_5035172120" evidence="3">
    <location>
        <begin position="23"/>
        <end position="519"/>
    </location>
</feature>
<dbReference type="InterPro" id="IPR001119">
    <property type="entry name" value="SLH_dom"/>
</dbReference>
<dbReference type="AlphaFoldDB" id="A0A8J8GCZ6"/>
<dbReference type="Proteomes" id="UP000625804">
    <property type="component" value="Unassembled WGS sequence"/>
</dbReference>
<feature type="region of interest" description="Disordered" evidence="2">
    <location>
        <begin position="431"/>
        <end position="455"/>
    </location>
</feature>
<sequence>MFKKIFLLFCTAILLIPAIAHAEHVYNEENGYHYFFDPSSGFYIRLDNPRQINISTNIIDELTFTVLWYDKENSKPNFGYNGIAYGVFDISTKAKHLKITKEKYHHVYTIHNLDTQLTQTKQGFKIPIEIKNYDPSDKSYSNFKGESGKIDIELNYYHVDHANARFYTDFKAGTDMKMFGDKLILRFPKNSYISDSSLSKPVLIDQRLVINVREKPQPTDDYIFLSQQFTIDDAGRSLFAKPSTWGDITLAYDGVVPKAMEGYNLAILKNNYGKWVPIGGIVDTEKKTVTAVFDDFGTYAIGLVYKDYGLKEHWAKKEVLGLAYKGVLQPEINQKDLALLSKLDKPIDRFTFTVLLSRALGFQPLNYTGVFSDVSDGAYSQNELGYLMAGVMNGLVYGKQSNIPGYMVMEPTKPLTREEAVAFLARGMTLSSDSGAKSTSSKFVKKKKGTTTQQDPKTELKKIYKDANQISDWALKAVLEATNEKLISPNRGLLNPKAKLTNAEALVMIYNLMEIKNLK</sequence>
<evidence type="ECO:0000256" key="3">
    <source>
        <dbReference type="SAM" id="SignalP"/>
    </source>
</evidence>
<keyword evidence="1 3" id="KW-0732">Signal</keyword>
<evidence type="ECO:0000256" key="2">
    <source>
        <dbReference type="SAM" id="MobiDB-lite"/>
    </source>
</evidence>
<feature type="signal peptide" evidence="3">
    <location>
        <begin position="1"/>
        <end position="22"/>
    </location>
</feature>
<evidence type="ECO:0000259" key="4">
    <source>
        <dbReference type="PROSITE" id="PS51272"/>
    </source>
</evidence>
<proteinExistence type="predicted"/>
<dbReference type="RefSeq" id="WP_173730853.1">
    <property type="nucleotide sequence ID" value="NZ_JABTTE010000008.1"/>
</dbReference>
<accession>A0A8J8GCZ6</accession>
<dbReference type="EMBL" id="JABTTE010000008">
    <property type="protein sequence ID" value="NSL51645.1"/>
    <property type="molecule type" value="Genomic_DNA"/>
</dbReference>